<dbReference type="Gene3D" id="2.40.50.140">
    <property type="entry name" value="Nucleic acid-binding proteins"/>
    <property type="match status" value="1"/>
</dbReference>
<name>A0ABD6D685_9EURY</name>
<evidence type="ECO:0000259" key="2">
    <source>
        <dbReference type="PROSITE" id="PS50926"/>
    </source>
</evidence>
<feature type="domain" description="TRAM" evidence="2">
    <location>
        <begin position="71"/>
        <end position="130"/>
    </location>
</feature>
<proteinExistence type="predicted"/>
<sequence>MNIPEQLSCLFTAEVQAQDDSYAIEIPKNEIETGYVNLDHNYRVAVLTSSTESDDTVEPSPDTSQDSPQPPVTEGETRTVEIEDIGDQGDGITRVERGFVIIVADTEKGEQVRIKIDTVQENVAFATVVERLSYFD</sequence>
<dbReference type="SUPFAM" id="SSF50249">
    <property type="entry name" value="Nucleic acid-binding proteins"/>
    <property type="match status" value="1"/>
</dbReference>
<dbReference type="InterPro" id="IPR012340">
    <property type="entry name" value="NA-bd_OB-fold"/>
</dbReference>
<keyword evidence="4" id="KW-1185">Reference proteome</keyword>
<accession>A0ABD6D685</accession>
<dbReference type="PROSITE" id="PS50926">
    <property type="entry name" value="TRAM"/>
    <property type="match status" value="1"/>
</dbReference>
<dbReference type="InterPro" id="IPR002792">
    <property type="entry name" value="TRAM_dom"/>
</dbReference>
<evidence type="ECO:0000313" key="4">
    <source>
        <dbReference type="Proteomes" id="UP001597052"/>
    </source>
</evidence>
<reference evidence="3 4" key="1">
    <citation type="journal article" date="2019" name="Int. J. Syst. Evol. Microbiol.">
        <title>The Global Catalogue of Microorganisms (GCM) 10K type strain sequencing project: providing services to taxonomists for standard genome sequencing and annotation.</title>
        <authorList>
            <consortium name="The Broad Institute Genomics Platform"/>
            <consortium name="The Broad Institute Genome Sequencing Center for Infectious Disease"/>
            <person name="Wu L."/>
            <person name="Ma J."/>
        </authorList>
    </citation>
    <scope>NUCLEOTIDE SEQUENCE [LARGE SCALE GENOMIC DNA]</scope>
    <source>
        <strain evidence="3 4">CGMCC 1.10593</strain>
    </source>
</reference>
<dbReference type="Proteomes" id="UP001597052">
    <property type="component" value="Unassembled WGS sequence"/>
</dbReference>
<protein>
    <submittedName>
        <fullName evidence="3">TRAM domain-containing protein</fullName>
    </submittedName>
</protein>
<dbReference type="RefSeq" id="WP_256396650.1">
    <property type="nucleotide sequence ID" value="NZ_JANHDJ010000005.1"/>
</dbReference>
<dbReference type="Pfam" id="PF01938">
    <property type="entry name" value="TRAM"/>
    <property type="match status" value="1"/>
</dbReference>
<dbReference type="AlphaFoldDB" id="A0ABD6D685"/>
<evidence type="ECO:0000313" key="3">
    <source>
        <dbReference type="EMBL" id="MFD1641751.1"/>
    </source>
</evidence>
<organism evidence="3 4">
    <name type="scientific">Halohasta litorea</name>
    <dbReference type="NCBI Taxonomy" id="869891"/>
    <lineage>
        <taxon>Archaea</taxon>
        <taxon>Methanobacteriati</taxon>
        <taxon>Methanobacteriota</taxon>
        <taxon>Stenosarchaea group</taxon>
        <taxon>Halobacteria</taxon>
        <taxon>Halobacteriales</taxon>
        <taxon>Haloferacaceae</taxon>
        <taxon>Halohasta</taxon>
    </lineage>
</organism>
<comment type="caution">
    <text evidence="3">The sequence shown here is derived from an EMBL/GenBank/DDBJ whole genome shotgun (WGS) entry which is preliminary data.</text>
</comment>
<evidence type="ECO:0000256" key="1">
    <source>
        <dbReference type="SAM" id="MobiDB-lite"/>
    </source>
</evidence>
<dbReference type="EMBL" id="JBHUDM010000002">
    <property type="protein sequence ID" value="MFD1641751.1"/>
    <property type="molecule type" value="Genomic_DNA"/>
</dbReference>
<gene>
    <name evidence="3" type="ORF">ACFSBW_07675</name>
</gene>
<feature type="region of interest" description="Disordered" evidence="1">
    <location>
        <begin position="48"/>
        <end position="88"/>
    </location>
</feature>